<dbReference type="Gene3D" id="2.60.40.1090">
    <property type="entry name" value="Fimbrial-type adhesion domain"/>
    <property type="match status" value="1"/>
</dbReference>
<dbReference type="PANTHER" id="PTHR33420:SF33">
    <property type="entry name" value="MINOR FIMBRIAL SUBUNIT"/>
    <property type="match status" value="1"/>
</dbReference>
<keyword evidence="1" id="KW-0732">Signal</keyword>
<evidence type="ECO:0000256" key="1">
    <source>
        <dbReference type="SAM" id="SignalP"/>
    </source>
</evidence>
<dbReference type="NCBIfam" id="NF011833">
    <property type="entry name" value="PRK15305.1"/>
    <property type="match status" value="1"/>
</dbReference>
<reference evidence="3 4" key="1">
    <citation type="submission" date="2017-06" db="EMBL/GenBank/DDBJ databases">
        <title>Salmonella reference genomes for public health.</title>
        <authorList>
            <person name="Robertson J."/>
            <person name="Yoshida C."/>
            <person name="Gurnik S."/>
            <person name="Nash J."/>
        </authorList>
    </citation>
    <scope>NUCLEOTIDE SEQUENCE [LARGE SCALE GENOMIC DNA]</scope>
    <source>
        <strain evidence="3 4">S-1643</strain>
    </source>
</reference>
<evidence type="ECO:0000313" key="3">
    <source>
        <dbReference type="EMBL" id="ASG18020.1"/>
    </source>
</evidence>
<feature type="domain" description="Fimbrial-type adhesion" evidence="2">
    <location>
        <begin position="211"/>
        <end position="353"/>
    </location>
</feature>
<dbReference type="AlphaFoldDB" id="A0A2C9P3V1"/>
<dbReference type="SUPFAM" id="SSF49401">
    <property type="entry name" value="Bacterial adhesins"/>
    <property type="match status" value="1"/>
</dbReference>
<evidence type="ECO:0000259" key="2">
    <source>
        <dbReference type="Pfam" id="PF00419"/>
    </source>
</evidence>
<dbReference type="Pfam" id="PF00419">
    <property type="entry name" value="Fimbrial"/>
    <property type="match status" value="1"/>
</dbReference>
<dbReference type="GO" id="GO:0043709">
    <property type="term" value="P:cell adhesion involved in single-species biofilm formation"/>
    <property type="evidence" value="ECO:0007669"/>
    <property type="project" value="TreeGrafter"/>
</dbReference>
<dbReference type="InterPro" id="IPR008966">
    <property type="entry name" value="Adhesion_dom_sf"/>
</dbReference>
<gene>
    <name evidence="3" type="ORF">LFZ25_19860</name>
</gene>
<feature type="signal peptide" evidence="1">
    <location>
        <begin position="1"/>
        <end position="21"/>
    </location>
</feature>
<dbReference type="PANTHER" id="PTHR33420">
    <property type="entry name" value="FIMBRIAL SUBUNIT ELFA-RELATED"/>
    <property type="match status" value="1"/>
</dbReference>
<organism evidence="3 4">
    <name type="scientific">Salmonella enterica subsp. enterica serovar Macclesfield str. S-1643</name>
    <dbReference type="NCBI Taxonomy" id="1242107"/>
    <lineage>
        <taxon>Bacteria</taxon>
        <taxon>Pseudomonadati</taxon>
        <taxon>Pseudomonadota</taxon>
        <taxon>Gammaproteobacteria</taxon>
        <taxon>Enterobacterales</taxon>
        <taxon>Enterobacteriaceae</taxon>
        <taxon>Salmonella</taxon>
    </lineage>
</organism>
<dbReference type="Proteomes" id="UP000197157">
    <property type="component" value="Chromosome"/>
</dbReference>
<dbReference type="InterPro" id="IPR050263">
    <property type="entry name" value="Bact_Fimbrial_Adh_Pro"/>
</dbReference>
<dbReference type="InterPro" id="IPR000259">
    <property type="entry name" value="Adhesion_dom_fimbrial"/>
</dbReference>
<dbReference type="GO" id="GO:0009289">
    <property type="term" value="C:pilus"/>
    <property type="evidence" value="ECO:0007669"/>
    <property type="project" value="InterPro"/>
</dbReference>
<feature type="chain" id="PRO_5012157750" evidence="1">
    <location>
        <begin position="22"/>
        <end position="354"/>
    </location>
</feature>
<accession>A0A2C9P3V1</accession>
<evidence type="ECO:0000313" key="4">
    <source>
        <dbReference type="Proteomes" id="UP000197157"/>
    </source>
</evidence>
<proteinExistence type="predicted"/>
<name>A0A2C9P3V1_SALET</name>
<dbReference type="EMBL" id="CP022117">
    <property type="protein sequence ID" value="ASG18020.1"/>
    <property type="molecule type" value="Genomic_DNA"/>
</dbReference>
<dbReference type="InterPro" id="IPR036937">
    <property type="entry name" value="Adhesion_dom_fimbrial_sf"/>
</dbReference>
<sequence>MKKLLTILTLVTLGISGAAHATECKFYASDDVLIMSPGAQPVITPLPVGSVTTPVQISNTILMETNPVLKTHCGGGDDGADVYQLTDNAMLDGYIDDKATFRTNIAGIVYTLAFYPDGNGVTAWFPPNAGEYYRTGIVGYDYDMLDEKNWHVRMEFWQTNGFTGVPADVDFLTASSGPIGKILVGKPATAYDDHPRPAVNMTEMSFSIPLNRPTCVLRAPTTVDLGDWFPGEVESGNTTQVQFQITGTCSNTTLVEYTLSSPNTTADKKYFTNAVKGNDSVIVAKGVGVKITEPREYYPIPADGPKRTLAIGEMIGDPVSIVDKTMVAQLVKLDGVPITVGTFGSSVTFQVTYE</sequence>
<protein>
    <submittedName>
        <fullName evidence="3">Fimbrial protein StkG</fullName>
    </submittedName>
</protein>